<gene>
    <name evidence="9" type="ORF">ZHAS_00017102</name>
</gene>
<dbReference type="PANTHER" id="PTHR19842:SF0">
    <property type="entry name" value="TARGET OF RAPAMYCIN COMPLEX SUBUNIT LST8"/>
    <property type="match status" value="1"/>
</dbReference>
<dbReference type="GO" id="GO:0032956">
    <property type="term" value="P:regulation of actin cytoskeleton organization"/>
    <property type="evidence" value="ECO:0007669"/>
    <property type="project" value="TreeGrafter"/>
</dbReference>
<evidence type="ECO:0000256" key="2">
    <source>
        <dbReference type="ARBA" id="ARBA00009890"/>
    </source>
</evidence>
<reference evidence="10" key="2">
    <citation type="submission" date="2020-05" db="UniProtKB">
        <authorList>
            <consortium name="EnsemblMetazoa"/>
        </authorList>
    </citation>
    <scope>IDENTIFICATION</scope>
</reference>
<feature type="repeat" description="WD" evidence="6">
    <location>
        <begin position="75"/>
        <end position="110"/>
    </location>
</feature>
<comment type="subcellular location">
    <subcellularLocation>
        <location evidence="1 7">Cytoplasm</location>
    </subcellularLocation>
</comment>
<evidence type="ECO:0000256" key="3">
    <source>
        <dbReference type="ARBA" id="ARBA00022490"/>
    </source>
</evidence>
<dbReference type="GO" id="GO:0031931">
    <property type="term" value="C:TORC1 complex"/>
    <property type="evidence" value="ECO:0007669"/>
    <property type="project" value="UniProtKB-UniRule"/>
</dbReference>
<dbReference type="CDD" id="cd00200">
    <property type="entry name" value="WD40"/>
    <property type="match status" value="1"/>
</dbReference>
<keyword evidence="3 7" id="KW-0963">Cytoplasm</keyword>
<evidence type="ECO:0000256" key="1">
    <source>
        <dbReference type="ARBA" id="ARBA00004496"/>
    </source>
</evidence>
<dbReference type="EnsemblMetazoa" id="ASIC017102-RA">
    <property type="protein sequence ID" value="ASIC017102-PA"/>
    <property type="gene ID" value="ASIC017102"/>
</dbReference>
<dbReference type="EMBL" id="ATLV01023300">
    <property type="status" value="NOT_ANNOTATED_CDS"/>
    <property type="molecule type" value="Genomic_DNA"/>
</dbReference>
<dbReference type="PROSITE" id="PS00678">
    <property type="entry name" value="WD_REPEATS_1"/>
    <property type="match status" value="1"/>
</dbReference>
<dbReference type="InterPro" id="IPR015943">
    <property type="entry name" value="WD40/YVTN_repeat-like_dom_sf"/>
</dbReference>
<evidence type="ECO:0000313" key="9">
    <source>
        <dbReference type="EMBL" id="KFB48846.1"/>
    </source>
</evidence>
<dbReference type="InterPro" id="IPR036322">
    <property type="entry name" value="WD40_repeat_dom_sf"/>
</dbReference>
<name>A0A084WF52_ANOSI</name>
<dbReference type="Pfam" id="PF00400">
    <property type="entry name" value="WD40"/>
    <property type="match status" value="5"/>
</dbReference>
<comment type="similarity">
    <text evidence="2 7">Belongs to the WD repeat LST8 family.</text>
</comment>
<dbReference type="PROSITE" id="PS50082">
    <property type="entry name" value="WD_REPEATS_2"/>
    <property type="match status" value="3"/>
</dbReference>
<dbReference type="GO" id="GO:0032535">
    <property type="term" value="P:regulation of cellular component size"/>
    <property type="evidence" value="ECO:0007669"/>
    <property type="project" value="UniProtKB-ARBA"/>
</dbReference>
<organism evidence="9">
    <name type="scientific">Anopheles sinensis</name>
    <name type="common">Mosquito</name>
    <dbReference type="NCBI Taxonomy" id="74873"/>
    <lineage>
        <taxon>Eukaryota</taxon>
        <taxon>Metazoa</taxon>
        <taxon>Ecdysozoa</taxon>
        <taxon>Arthropoda</taxon>
        <taxon>Hexapoda</taxon>
        <taxon>Insecta</taxon>
        <taxon>Pterygota</taxon>
        <taxon>Neoptera</taxon>
        <taxon>Endopterygota</taxon>
        <taxon>Diptera</taxon>
        <taxon>Nematocera</taxon>
        <taxon>Culicoidea</taxon>
        <taxon>Culicidae</taxon>
        <taxon>Anophelinae</taxon>
        <taxon>Anopheles</taxon>
    </lineage>
</organism>
<comment type="subunit">
    <text evidence="7">Part of TORC1 complex. Part of the TORC2 complex.</text>
</comment>
<evidence type="ECO:0000256" key="4">
    <source>
        <dbReference type="ARBA" id="ARBA00022574"/>
    </source>
</evidence>
<dbReference type="STRING" id="74873.A0A084WF52"/>
<dbReference type="PRINTS" id="PR00320">
    <property type="entry name" value="GPROTEINBRPT"/>
</dbReference>
<dbReference type="AlphaFoldDB" id="A0A084WF52"/>
<accession>A0A084WF52</accession>
<dbReference type="GO" id="GO:0038203">
    <property type="term" value="P:TORC2 signaling"/>
    <property type="evidence" value="ECO:0007669"/>
    <property type="project" value="UniProtKB-ARBA"/>
</dbReference>
<dbReference type="FunFam" id="2.130.10.10:FF:000505">
    <property type="entry name" value="Blast:Protein LST8 homolog"/>
    <property type="match status" value="1"/>
</dbReference>
<sequence length="335" mass="37237">MATDALNEPLLVSGGYDHTIRVWQPYSGVCLRTMQHTDSQVNSIDISPKRNMLAACGYQHIRLYDLHSNYPIVNFEGVTKNVTSVGFQEDGKWMFTGGEDGKVRIWDMSSPNPSCKRIFDCQSPVNAVCLLPNQVELLMAHQGGGIYLWDVKSDQHDHLLPEVECSIQDVAVSPNGTYMAAVNNKGNCFVWTLSSSSAGGAGDADTQLTRSEAKLKIPAHEKYGLRCRFSPDSSMLVTCSGGSTARIYRTDTWALHAELRIERFWMWDAIFNNDSKYLFTASSDHTPRLWRIDTKTVEREYNGHSKAVTALAFRDERTTNGTPATDSGPGLSSTH</sequence>
<dbReference type="InterPro" id="IPR037588">
    <property type="entry name" value="MLST8"/>
</dbReference>
<feature type="repeat" description="WD" evidence="6">
    <location>
        <begin position="10"/>
        <end position="33"/>
    </location>
</feature>
<dbReference type="InterPro" id="IPR020472">
    <property type="entry name" value="WD40_PAC1"/>
</dbReference>
<evidence type="ECO:0000313" key="10">
    <source>
        <dbReference type="EnsemblMetazoa" id="ASIC017102-PA"/>
    </source>
</evidence>
<feature type="repeat" description="WD" evidence="6">
    <location>
        <begin position="271"/>
        <end position="300"/>
    </location>
</feature>
<proteinExistence type="inferred from homology"/>
<dbReference type="Proteomes" id="UP000030765">
    <property type="component" value="Unassembled WGS sequence"/>
</dbReference>
<comment type="function">
    <text evidence="7">Subunit of TORC1 and TORC2, which regulate cell growth and survival in response to nutrient and hormonal signals.</text>
</comment>
<dbReference type="GO" id="GO:0031932">
    <property type="term" value="C:TORC2 complex"/>
    <property type="evidence" value="ECO:0007669"/>
    <property type="project" value="UniProtKB-UniRule"/>
</dbReference>
<dbReference type="EMBL" id="KE525342">
    <property type="protein sequence ID" value="KFB48846.1"/>
    <property type="molecule type" value="Genomic_DNA"/>
</dbReference>
<dbReference type="OrthoDB" id="400at2759"/>
<dbReference type="VEuPathDB" id="VectorBase:ASIS021257"/>
<dbReference type="VEuPathDB" id="VectorBase:ASIC017102"/>
<dbReference type="PANTHER" id="PTHR19842">
    <property type="entry name" value="G BETA-LIKE PROTEIN GBL"/>
    <property type="match status" value="1"/>
</dbReference>
<dbReference type="GO" id="GO:0051897">
    <property type="term" value="P:positive regulation of phosphatidylinositol 3-kinase/protein kinase B signal transduction"/>
    <property type="evidence" value="ECO:0007669"/>
    <property type="project" value="UniProtKB-ARBA"/>
</dbReference>
<dbReference type="PROSITE" id="PS50294">
    <property type="entry name" value="WD_REPEATS_REGION"/>
    <property type="match status" value="1"/>
</dbReference>
<protein>
    <recommendedName>
        <fullName evidence="7">Target of rapamycin complex subunit lst8</fullName>
        <shortName evidence="7">TORC subunit lst8</shortName>
    </recommendedName>
</protein>
<keyword evidence="5 7" id="KW-0677">Repeat</keyword>
<keyword evidence="4 6" id="KW-0853">WD repeat</keyword>
<dbReference type="InterPro" id="IPR001680">
    <property type="entry name" value="WD40_rpt"/>
</dbReference>
<dbReference type="SUPFAM" id="SSF50978">
    <property type="entry name" value="WD40 repeat-like"/>
    <property type="match status" value="1"/>
</dbReference>
<evidence type="ECO:0000313" key="11">
    <source>
        <dbReference type="Proteomes" id="UP000030765"/>
    </source>
</evidence>
<evidence type="ECO:0000256" key="8">
    <source>
        <dbReference type="SAM" id="MobiDB-lite"/>
    </source>
</evidence>
<dbReference type="InterPro" id="IPR019775">
    <property type="entry name" value="WD40_repeat_CS"/>
</dbReference>
<dbReference type="Gene3D" id="2.130.10.10">
    <property type="entry name" value="YVTN repeat-like/Quinoprotein amine dehydrogenase"/>
    <property type="match status" value="1"/>
</dbReference>
<evidence type="ECO:0000256" key="7">
    <source>
        <dbReference type="RuleBase" id="RU369068"/>
    </source>
</evidence>
<evidence type="ECO:0000256" key="6">
    <source>
        <dbReference type="PROSITE-ProRule" id="PRU00221"/>
    </source>
</evidence>
<evidence type="ECO:0000256" key="5">
    <source>
        <dbReference type="ARBA" id="ARBA00022737"/>
    </source>
</evidence>
<dbReference type="SMART" id="SM00320">
    <property type="entry name" value="WD40"/>
    <property type="match status" value="6"/>
</dbReference>
<feature type="compositionally biased region" description="Polar residues" evidence="8">
    <location>
        <begin position="319"/>
        <end position="335"/>
    </location>
</feature>
<dbReference type="OMA" id="VQRNYKH"/>
<keyword evidence="11" id="KW-1185">Reference proteome</keyword>
<reference evidence="9 11" key="1">
    <citation type="journal article" date="2014" name="BMC Genomics">
        <title>Genome sequence of Anopheles sinensis provides insight into genetics basis of mosquito competence for malaria parasites.</title>
        <authorList>
            <person name="Zhou D."/>
            <person name="Zhang D."/>
            <person name="Ding G."/>
            <person name="Shi L."/>
            <person name="Hou Q."/>
            <person name="Ye Y."/>
            <person name="Xu Y."/>
            <person name="Zhou H."/>
            <person name="Xiong C."/>
            <person name="Li S."/>
            <person name="Yu J."/>
            <person name="Hong S."/>
            <person name="Yu X."/>
            <person name="Zou P."/>
            <person name="Chen C."/>
            <person name="Chang X."/>
            <person name="Wang W."/>
            <person name="Lv Y."/>
            <person name="Sun Y."/>
            <person name="Ma L."/>
            <person name="Shen B."/>
            <person name="Zhu C."/>
        </authorList>
    </citation>
    <scope>NUCLEOTIDE SEQUENCE [LARGE SCALE GENOMIC DNA]</scope>
</reference>
<dbReference type="GO" id="GO:0005737">
    <property type="term" value="C:cytoplasm"/>
    <property type="evidence" value="ECO:0007669"/>
    <property type="project" value="UniProtKB-SubCell"/>
</dbReference>
<feature type="region of interest" description="Disordered" evidence="8">
    <location>
        <begin position="314"/>
        <end position="335"/>
    </location>
</feature>